<dbReference type="GO" id="GO:0010181">
    <property type="term" value="F:FMN binding"/>
    <property type="evidence" value="ECO:0007669"/>
    <property type="project" value="InterPro"/>
</dbReference>
<keyword evidence="4" id="KW-1185">Reference proteome</keyword>
<gene>
    <name evidence="3" type="ORF">BT63DRAFT_422120</name>
</gene>
<dbReference type="EMBL" id="MU004232">
    <property type="protein sequence ID" value="KAF2671584.1"/>
    <property type="molecule type" value="Genomic_DNA"/>
</dbReference>
<dbReference type="OrthoDB" id="5394411at2759"/>
<dbReference type="PANTHER" id="PTHR28243:SF1">
    <property type="entry name" value="PYRIDOXAMINE 5'-PHOSPHATE OXIDASE ALR4036 FAMILY FMN-BINDING DOMAIN-CONTAINING PROTEIN"/>
    <property type="match status" value="1"/>
</dbReference>
<feature type="domain" description="Pyridoxamine 5'-phosphate oxidase Alr4036 family FMN-binding" evidence="2">
    <location>
        <begin position="16"/>
        <end position="145"/>
    </location>
</feature>
<dbReference type="Gene3D" id="2.30.110.10">
    <property type="entry name" value="Electron Transport, Fmn-binding Protein, Chain A"/>
    <property type="match status" value="1"/>
</dbReference>
<organism evidence="3 4">
    <name type="scientific">Microthyrium microscopicum</name>
    <dbReference type="NCBI Taxonomy" id="703497"/>
    <lineage>
        <taxon>Eukaryota</taxon>
        <taxon>Fungi</taxon>
        <taxon>Dikarya</taxon>
        <taxon>Ascomycota</taxon>
        <taxon>Pezizomycotina</taxon>
        <taxon>Dothideomycetes</taxon>
        <taxon>Dothideomycetes incertae sedis</taxon>
        <taxon>Microthyriales</taxon>
        <taxon>Microthyriaceae</taxon>
        <taxon>Microthyrium</taxon>
    </lineage>
</organism>
<protein>
    <recommendedName>
        <fullName evidence="2">Pyridoxamine 5'-phosphate oxidase Alr4036 family FMN-binding domain-containing protein</fullName>
    </recommendedName>
</protein>
<feature type="compositionally biased region" description="Basic and acidic residues" evidence="1">
    <location>
        <begin position="212"/>
        <end position="221"/>
    </location>
</feature>
<sequence>MSAQSSTQDTSTVPRAPWRDQFVEHVSKMKSPEFVLSTLGSDPTGRFKVIPRARTCIYRGMWGAMTPNDRNPAKKNPAAFESDCPTLTTDVRMEKVGEIFRPAVGTATDEDIHGCGGGGPVEALWWIKEEGIMTQWRLRGDAWIVAPNIDDKDNNKSEKTKEQIGKWTRVVDEKEVENWSWERELTAHYGNLAPGMRGSFKNPPPGKPANENSKEAEKVGEGTEDLQDSEGRKNFRVVVIRPYSVESIDLSDPSKARRQHYTYDEENSKWEHETLWP</sequence>
<evidence type="ECO:0000313" key="3">
    <source>
        <dbReference type="EMBL" id="KAF2671584.1"/>
    </source>
</evidence>
<name>A0A6A6UL12_9PEZI</name>
<evidence type="ECO:0000256" key="1">
    <source>
        <dbReference type="SAM" id="MobiDB-lite"/>
    </source>
</evidence>
<dbReference type="Proteomes" id="UP000799302">
    <property type="component" value="Unassembled WGS sequence"/>
</dbReference>
<proteinExistence type="predicted"/>
<feature type="region of interest" description="Disordered" evidence="1">
    <location>
        <begin position="248"/>
        <end position="277"/>
    </location>
</feature>
<dbReference type="InterPro" id="IPR012349">
    <property type="entry name" value="Split_barrel_FMN-bd"/>
</dbReference>
<feature type="compositionally biased region" description="Basic and acidic residues" evidence="1">
    <location>
        <begin position="261"/>
        <end position="277"/>
    </location>
</feature>
<feature type="region of interest" description="Disordered" evidence="1">
    <location>
        <begin position="194"/>
        <end position="231"/>
    </location>
</feature>
<dbReference type="AlphaFoldDB" id="A0A6A6UL12"/>
<dbReference type="PANTHER" id="PTHR28243">
    <property type="entry name" value="AGL049CP"/>
    <property type="match status" value="1"/>
</dbReference>
<accession>A0A6A6UL12</accession>
<dbReference type="InterPro" id="IPR024624">
    <property type="entry name" value="Pyridox_Oxase_Alr4036_FMN-bd"/>
</dbReference>
<reference evidence="3" key="1">
    <citation type="journal article" date="2020" name="Stud. Mycol.">
        <title>101 Dothideomycetes genomes: a test case for predicting lifestyles and emergence of pathogens.</title>
        <authorList>
            <person name="Haridas S."/>
            <person name="Albert R."/>
            <person name="Binder M."/>
            <person name="Bloem J."/>
            <person name="Labutti K."/>
            <person name="Salamov A."/>
            <person name="Andreopoulos B."/>
            <person name="Baker S."/>
            <person name="Barry K."/>
            <person name="Bills G."/>
            <person name="Bluhm B."/>
            <person name="Cannon C."/>
            <person name="Castanera R."/>
            <person name="Culley D."/>
            <person name="Daum C."/>
            <person name="Ezra D."/>
            <person name="Gonzalez J."/>
            <person name="Henrissat B."/>
            <person name="Kuo A."/>
            <person name="Liang C."/>
            <person name="Lipzen A."/>
            <person name="Lutzoni F."/>
            <person name="Magnuson J."/>
            <person name="Mondo S."/>
            <person name="Nolan M."/>
            <person name="Ohm R."/>
            <person name="Pangilinan J."/>
            <person name="Park H.-J."/>
            <person name="Ramirez L."/>
            <person name="Alfaro M."/>
            <person name="Sun H."/>
            <person name="Tritt A."/>
            <person name="Yoshinaga Y."/>
            <person name="Zwiers L.-H."/>
            <person name="Turgeon B."/>
            <person name="Goodwin S."/>
            <person name="Spatafora J."/>
            <person name="Crous P."/>
            <person name="Grigoriev I."/>
        </authorList>
    </citation>
    <scope>NUCLEOTIDE SEQUENCE</scope>
    <source>
        <strain evidence="3">CBS 115976</strain>
    </source>
</reference>
<dbReference type="SUPFAM" id="SSF50475">
    <property type="entry name" value="FMN-binding split barrel"/>
    <property type="match status" value="1"/>
</dbReference>
<evidence type="ECO:0000259" key="2">
    <source>
        <dbReference type="Pfam" id="PF12766"/>
    </source>
</evidence>
<evidence type="ECO:0000313" key="4">
    <source>
        <dbReference type="Proteomes" id="UP000799302"/>
    </source>
</evidence>
<dbReference type="Pfam" id="PF12766">
    <property type="entry name" value="Pyridox_oxase_2"/>
    <property type="match status" value="1"/>
</dbReference>